<dbReference type="AlphaFoldDB" id="A0AAW2X1V2"/>
<protein>
    <submittedName>
        <fullName evidence="1">Uncharacterized protein</fullName>
    </submittedName>
</protein>
<reference evidence="1" key="1">
    <citation type="submission" date="2020-06" db="EMBL/GenBank/DDBJ databases">
        <authorList>
            <person name="Li T."/>
            <person name="Hu X."/>
            <person name="Zhang T."/>
            <person name="Song X."/>
            <person name="Zhang H."/>
            <person name="Dai N."/>
            <person name="Sheng W."/>
            <person name="Hou X."/>
            <person name="Wei L."/>
        </authorList>
    </citation>
    <scope>NUCLEOTIDE SEQUENCE</scope>
    <source>
        <strain evidence="1">KEN1</strain>
        <tissue evidence="1">Leaf</tissue>
    </source>
</reference>
<organism evidence="1">
    <name type="scientific">Sesamum latifolium</name>
    <dbReference type="NCBI Taxonomy" id="2727402"/>
    <lineage>
        <taxon>Eukaryota</taxon>
        <taxon>Viridiplantae</taxon>
        <taxon>Streptophyta</taxon>
        <taxon>Embryophyta</taxon>
        <taxon>Tracheophyta</taxon>
        <taxon>Spermatophyta</taxon>
        <taxon>Magnoliopsida</taxon>
        <taxon>eudicotyledons</taxon>
        <taxon>Gunneridae</taxon>
        <taxon>Pentapetalae</taxon>
        <taxon>asterids</taxon>
        <taxon>lamiids</taxon>
        <taxon>Lamiales</taxon>
        <taxon>Pedaliaceae</taxon>
        <taxon>Sesamum</taxon>
    </lineage>
</organism>
<proteinExistence type="predicted"/>
<evidence type="ECO:0000313" key="1">
    <source>
        <dbReference type="EMBL" id="KAL0448197.1"/>
    </source>
</evidence>
<gene>
    <name evidence="1" type="ORF">Slati_1947600</name>
</gene>
<sequence>MERGRWLADRWVLARRSPGRWVLARRSPGRWVLAGRSPGRWIVTSPPDYWLAGRELTGSLVPRPAI</sequence>
<accession>A0AAW2X1V2</accession>
<dbReference type="EMBL" id="JACGWN010000006">
    <property type="protein sequence ID" value="KAL0448197.1"/>
    <property type="molecule type" value="Genomic_DNA"/>
</dbReference>
<name>A0AAW2X1V2_9LAMI</name>
<reference evidence="1" key="2">
    <citation type="journal article" date="2024" name="Plant">
        <title>Genomic evolution and insights into agronomic trait innovations of Sesamum species.</title>
        <authorList>
            <person name="Miao H."/>
            <person name="Wang L."/>
            <person name="Qu L."/>
            <person name="Liu H."/>
            <person name="Sun Y."/>
            <person name="Le M."/>
            <person name="Wang Q."/>
            <person name="Wei S."/>
            <person name="Zheng Y."/>
            <person name="Lin W."/>
            <person name="Duan Y."/>
            <person name="Cao H."/>
            <person name="Xiong S."/>
            <person name="Wang X."/>
            <person name="Wei L."/>
            <person name="Li C."/>
            <person name="Ma Q."/>
            <person name="Ju M."/>
            <person name="Zhao R."/>
            <person name="Li G."/>
            <person name="Mu C."/>
            <person name="Tian Q."/>
            <person name="Mei H."/>
            <person name="Zhang T."/>
            <person name="Gao T."/>
            <person name="Zhang H."/>
        </authorList>
    </citation>
    <scope>NUCLEOTIDE SEQUENCE</scope>
    <source>
        <strain evidence="1">KEN1</strain>
    </source>
</reference>
<comment type="caution">
    <text evidence="1">The sequence shown here is derived from an EMBL/GenBank/DDBJ whole genome shotgun (WGS) entry which is preliminary data.</text>
</comment>